<dbReference type="GO" id="GO:0005524">
    <property type="term" value="F:ATP binding"/>
    <property type="evidence" value="ECO:0007669"/>
    <property type="project" value="UniProtKB-UniRule"/>
</dbReference>
<organism evidence="15 16">
    <name type="scientific">[Clostridium] citroniae WAL-19142</name>
    <dbReference type="NCBI Taxonomy" id="742734"/>
    <lineage>
        <taxon>Bacteria</taxon>
        <taxon>Bacillati</taxon>
        <taxon>Bacillota</taxon>
        <taxon>Clostridia</taxon>
        <taxon>Lachnospirales</taxon>
        <taxon>Lachnospiraceae</taxon>
        <taxon>Enterocloster</taxon>
    </lineage>
</organism>
<evidence type="ECO:0000256" key="2">
    <source>
        <dbReference type="ARBA" id="ARBA00022741"/>
    </source>
</evidence>
<comment type="function">
    <text evidence="11">Plays a role in repairing double-strand DNA breaks, probably involving stabilizing or processing branched DNA or blocked replication forks.</text>
</comment>
<comment type="caution">
    <text evidence="15">The sequence shown here is derived from an EMBL/GenBank/DDBJ whole genome shotgun (WGS) entry which is preliminary data.</text>
</comment>
<dbReference type="Pfam" id="PF13481">
    <property type="entry name" value="AAA_25"/>
    <property type="match status" value="1"/>
</dbReference>
<evidence type="ECO:0000256" key="6">
    <source>
        <dbReference type="ARBA" id="ARBA00022833"/>
    </source>
</evidence>
<feature type="short sequence motif" description="RadA KNRFG motif" evidence="11">
    <location>
        <begin position="292"/>
        <end position="296"/>
    </location>
</feature>
<dbReference type="SUPFAM" id="SSF54211">
    <property type="entry name" value="Ribosomal protein S5 domain 2-like"/>
    <property type="match status" value="1"/>
</dbReference>
<dbReference type="InterPro" id="IPR014721">
    <property type="entry name" value="Ribsml_uS5_D2-typ_fold_subgr"/>
</dbReference>
<evidence type="ECO:0000256" key="3">
    <source>
        <dbReference type="ARBA" id="ARBA00022763"/>
    </source>
</evidence>
<evidence type="ECO:0000259" key="14">
    <source>
        <dbReference type="PROSITE" id="PS50162"/>
    </source>
</evidence>
<dbReference type="PATRIC" id="fig|742734.4.peg.4508"/>
<dbReference type="Gene3D" id="3.40.50.300">
    <property type="entry name" value="P-loop containing nucleotide triphosphate hydrolases"/>
    <property type="match status" value="1"/>
</dbReference>
<keyword evidence="8 11" id="KW-0346">Stress response</keyword>
<dbReference type="Gene3D" id="3.30.230.10">
    <property type="match status" value="1"/>
</dbReference>
<dbReference type="InterPro" id="IPR004504">
    <property type="entry name" value="DNA_repair_RadA"/>
</dbReference>
<evidence type="ECO:0000256" key="4">
    <source>
        <dbReference type="ARBA" id="ARBA00022771"/>
    </source>
</evidence>
<evidence type="ECO:0000256" key="5">
    <source>
        <dbReference type="ARBA" id="ARBA00022801"/>
    </source>
</evidence>
<gene>
    <name evidence="11" type="primary">radA</name>
    <name evidence="15" type="ORF">HMPREF9470_04205</name>
</gene>
<keyword evidence="1 11" id="KW-0479">Metal-binding</keyword>
<keyword evidence="7 11" id="KW-0067">ATP-binding</keyword>
<keyword evidence="4 13" id="KW-0863">Zinc-finger</keyword>
<dbReference type="GO" id="GO:0008270">
    <property type="term" value="F:zinc ion binding"/>
    <property type="evidence" value="ECO:0007669"/>
    <property type="project" value="UniProtKB-KW"/>
</dbReference>
<dbReference type="Pfam" id="PF18073">
    <property type="entry name" value="Zn_ribbon_LapB"/>
    <property type="match status" value="1"/>
</dbReference>
<evidence type="ECO:0000256" key="7">
    <source>
        <dbReference type="ARBA" id="ARBA00022840"/>
    </source>
</evidence>
<evidence type="ECO:0000256" key="12">
    <source>
        <dbReference type="NCBIfam" id="TIGR00416"/>
    </source>
</evidence>
<name>A0A0J9EM33_9FIRM</name>
<keyword evidence="5" id="KW-0378">Hydrolase</keyword>
<evidence type="ECO:0000256" key="9">
    <source>
        <dbReference type="ARBA" id="ARBA00023125"/>
    </source>
</evidence>
<evidence type="ECO:0000313" key="15">
    <source>
        <dbReference type="EMBL" id="KMW16705.1"/>
    </source>
</evidence>
<evidence type="ECO:0000256" key="1">
    <source>
        <dbReference type="ARBA" id="ARBA00022723"/>
    </source>
</evidence>
<feature type="binding site" evidence="11">
    <location>
        <begin position="135"/>
        <end position="142"/>
    </location>
    <ligand>
        <name>ATP</name>
        <dbReference type="ChEBI" id="CHEBI:30616"/>
    </ligand>
</feature>
<dbReference type="SMART" id="SM00382">
    <property type="entry name" value="AAA"/>
    <property type="match status" value="1"/>
</dbReference>
<evidence type="ECO:0000256" key="11">
    <source>
        <dbReference type="HAMAP-Rule" id="MF_01498"/>
    </source>
</evidence>
<comment type="function">
    <text evidence="13">DNA-dependent ATPase involved in processing of recombination intermediates, plays a role in repairing DNA breaks. Stimulates the branch migration of RecA-mediated strand transfer reactions, allowing the 3' invading strand to extend heteroduplex DNA faster. Binds ssDNA in the presence of ADP but not other nucleotides, has ATPase activity that is stimulated by ssDNA and various branched DNA structures, but inhibited by SSB. Does not have RecA's homology-searching function.</text>
</comment>
<dbReference type="GO" id="GO:0003684">
    <property type="term" value="F:damaged DNA binding"/>
    <property type="evidence" value="ECO:0007669"/>
    <property type="project" value="InterPro"/>
</dbReference>
<feature type="region of interest" description="Lon-protease-like" evidence="11">
    <location>
        <begin position="391"/>
        <end position="492"/>
    </location>
</feature>
<evidence type="ECO:0000256" key="8">
    <source>
        <dbReference type="ARBA" id="ARBA00023016"/>
    </source>
</evidence>
<dbReference type="CDD" id="cd01121">
    <property type="entry name" value="RadA_SMS_N"/>
    <property type="match status" value="1"/>
</dbReference>
<dbReference type="InterPro" id="IPR020588">
    <property type="entry name" value="RecA_ATP-bd"/>
</dbReference>
<dbReference type="InterPro" id="IPR003593">
    <property type="entry name" value="AAA+_ATPase"/>
</dbReference>
<dbReference type="InterPro" id="IPR027417">
    <property type="entry name" value="P-loop_NTPase"/>
</dbReference>
<dbReference type="EMBL" id="ADLK01000029">
    <property type="protein sequence ID" value="KMW16705.1"/>
    <property type="molecule type" value="Genomic_DNA"/>
</dbReference>
<protein>
    <recommendedName>
        <fullName evidence="11 12">DNA repair protein RadA</fullName>
    </recommendedName>
</protein>
<comment type="domain">
    <text evidence="11">The middle region has homology to RecA with ATPase motifs including the RadA KNRFG motif, while the C-terminus is homologous to Lon protease.</text>
</comment>
<dbReference type="GO" id="GO:0005829">
    <property type="term" value="C:cytosol"/>
    <property type="evidence" value="ECO:0007669"/>
    <property type="project" value="TreeGrafter"/>
</dbReference>
<proteinExistence type="inferred from homology"/>
<dbReference type="SUPFAM" id="SSF52540">
    <property type="entry name" value="P-loop containing nucleoside triphosphate hydrolases"/>
    <property type="match status" value="1"/>
</dbReference>
<keyword evidence="3 11" id="KW-0227">DNA damage</keyword>
<dbReference type="Pfam" id="PF13541">
    <property type="entry name" value="ChlI"/>
    <property type="match status" value="1"/>
</dbReference>
<keyword evidence="6 13" id="KW-0862">Zinc</keyword>
<comment type="similarity">
    <text evidence="11 13">Belongs to the RecA family. RadA subfamily.</text>
</comment>
<dbReference type="HAMAP" id="MF_01498">
    <property type="entry name" value="RadA_bact"/>
    <property type="match status" value="1"/>
</dbReference>
<sequence>MQEAGWKRFQPVSIQSRSYTAYWLTKGIREERMAKARTTAFFCKECGYESSKWMGQCPACKEWNSLVEEPVSKTPAGSLGRMGGGSSKPAALTARPSLLSEIDLDEQDRIPTGFRELDRVLGDGIVAGSLVLVGGDPGIGKSTLLLQVCRHLAGAGQKVLYISGEESLKQIKMRANRIGPVTGELKFLCETSLEHIEQAIDAEKPQIAVIDSIQTMYREEISSAPGSVSQVRESTSILMQIAKSRGIAIFVVGHVTKEGVVAGPRVLEHMVDTVLYFEGDRHASYRILRGVKNRFGSTNEIGVFEMQEEGLVEVENPSEYMLDGRPEEASGAVVSCSFEGTRPILLEVQALVTETNFGMPRRTAAGTDYNRVNLLMAVLEKRCRYEMSRLDAYVNIAGGMKMNEPALDLAIVMAIISSYKDRPVDPKMLIFGEVGLSGEVRAVSQAGQRVSEAAKLGFTSCVLPKVCADKMKPVEGIKIIGVANVREAIGVI</sequence>
<dbReference type="InterPro" id="IPR020568">
    <property type="entry name" value="Ribosomal_Su5_D2-typ_SF"/>
</dbReference>
<accession>A0A0J9EM33</accession>
<dbReference type="GO" id="GO:0140664">
    <property type="term" value="F:ATP-dependent DNA damage sensor activity"/>
    <property type="evidence" value="ECO:0007669"/>
    <property type="project" value="InterPro"/>
</dbReference>
<dbReference type="PANTHER" id="PTHR32472:SF10">
    <property type="entry name" value="DNA REPAIR PROTEIN RADA-LIKE PROTEIN"/>
    <property type="match status" value="1"/>
</dbReference>
<evidence type="ECO:0000256" key="13">
    <source>
        <dbReference type="RuleBase" id="RU003555"/>
    </source>
</evidence>
<feature type="domain" description="RecA family profile 1" evidence="14">
    <location>
        <begin position="106"/>
        <end position="255"/>
    </location>
</feature>
<dbReference type="PANTHER" id="PTHR32472">
    <property type="entry name" value="DNA REPAIR PROTEIN RADA"/>
    <property type="match status" value="1"/>
</dbReference>
<dbReference type="GO" id="GO:0000725">
    <property type="term" value="P:recombinational repair"/>
    <property type="evidence" value="ECO:0007669"/>
    <property type="project" value="UniProtKB-UniRule"/>
</dbReference>
<dbReference type="GO" id="GO:0016787">
    <property type="term" value="F:hydrolase activity"/>
    <property type="evidence" value="ECO:0007669"/>
    <property type="project" value="UniProtKB-KW"/>
</dbReference>
<evidence type="ECO:0000256" key="10">
    <source>
        <dbReference type="ARBA" id="ARBA00023204"/>
    </source>
</evidence>
<dbReference type="NCBIfam" id="TIGR00416">
    <property type="entry name" value="sms"/>
    <property type="match status" value="1"/>
</dbReference>
<evidence type="ECO:0000313" key="16">
    <source>
        <dbReference type="Proteomes" id="UP000037392"/>
    </source>
</evidence>
<dbReference type="AlphaFoldDB" id="A0A0J9EM33"/>
<dbReference type="Proteomes" id="UP000037392">
    <property type="component" value="Unassembled WGS sequence"/>
</dbReference>
<dbReference type="PRINTS" id="PR01874">
    <property type="entry name" value="DNAREPAIRADA"/>
</dbReference>
<reference evidence="15 16" key="1">
    <citation type="submission" date="2011-04" db="EMBL/GenBank/DDBJ databases">
        <title>The Genome Sequence of Clostridium citroniae WAL-19142.</title>
        <authorList>
            <consortium name="The Broad Institute Genome Sequencing Platform"/>
            <person name="Earl A."/>
            <person name="Ward D."/>
            <person name="Feldgarden M."/>
            <person name="Gevers D."/>
            <person name="Warren Y.A."/>
            <person name="Tyrrell K.L."/>
            <person name="Citron D.M."/>
            <person name="Goldstein E.J."/>
            <person name="Daigneault M."/>
            <person name="Allen-Vercoe E."/>
            <person name="Young S.K."/>
            <person name="Zeng Q."/>
            <person name="Gargeya S."/>
            <person name="Fitzgerald M."/>
            <person name="Haas B."/>
            <person name="Abouelleil A."/>
            <person name="Alvarado L."/>
            <person name="Arachchi H.M."/>
            <person name="Berlin A."/>
            <person name="Brown A."/>
            <person name="Chapman S.B."/>
            <person name="Chen Z."/>
            <person name="Dunbar C."/>
            <person name="Freedman E."/>
            <person name="Gearin G."/>
            <person name="Gellesch M."/>
            <person name="Goldberg J."/>
            <person name="Griggs A."/>
            <person name="Gujja S."/>
            <person name="Heilman E.R."/>
            <person name="Heiman D."/>
            <person name="Howarth C."/>
            <person name="Larson L."/>
            <person name="Lui A."/>
            <person name="MacDonald P.J."/>
            <person name="Mehta T."/>
            <person name="Montmayeur A."/>
            <person name="Murphy C."/>
            <person name="Neiman D."/>
            <person name="Pearson M."/>
            <person name="Priest M."/>
            <person name="Roberts A."/>
            <person name="Saif S."/>
            <person name="Shea T."/>
            <person name="Shenoy N."/>
            <person name="Sisk P."/>
            <person name="Stolte C."/>
            <person name="Sykes S."/>
            <person name="White J."/>
            <person name="Yandava C."/>
            <person name="Wortman J."/>
            <person name="Nusbaum C."/>
            <person name="Birren B."/>
        </authorList>
    </citation>
    <scope>NUCLEOTIDE SEQUENCE [LARGE SCALE GENOMIC DNA]</scope>
    <source>
        <strain evidence="15 16">WAL-19142</strain>
    </source>
</reference>
<dbReference type="PROSITE" id="PS50162">
    <property type="entry name" value="RECA_2"/>
    <property type="match status" value="1"/>
</dbReference>
<dbReference type="InterPro" id="IPR041166">
    <property type="entry name" value="Rubredoxin_2"/>
</dbReference>
<keyword evidence="9 11" id="KW-0238">DNA-binding</keyword>
<dbReference type="FunFam" id="3.40.50.300:FF:000050">
    <property type="entry name" value="DNA repair protein RadA"/>
    <property type="match status" value="1"/>
</dbReference>
<keyword evidence="2 11" id="KW-0547">Nucleotide-binding</keyword>
<keyword evidence="10 11" id="KW-0234">DNA repair</keyword>